<proteinExistence type="predicted"/>
<dbReference type="InterPro" id="IPR036465">
    <property type="entry name" value="vWFA_dom_sf"/>
</dbReference>
<reference evidence="2 3" key="1">
    <citation type="submission" date="2011-02" db="EMBL/GenBank/DDBJ databases">
        <title>The Genome Sequence of Sphaeroforma arctica JP610.</title>
        <authorList>
            <consortium name="The Broad Institute Genome Sequencing Platform"/>
            <person name="Russ C."/>
            <person name="Cuomo C."/>
            <person name="Young S.K."/>
            <person name="Zeng Q."/>
            <person name="Gargeya S."/>
            <person name="Alvarado L."/>
            <person name="Berlin A."/>
            <person name="Chapman S.B."/>
            <person name="Chen Z."/>
            <person name="Freedman E."/>
            <person name="Gellesch M."/>
            <person name="Goldberg J."/>
            <person name="Griggs A."/>
            <person name="Gujja S."/>
            <person name="Heilman E."/>
            <person name="Heiman D."/>
            <person name="Howarth C."/>
            <person name="Mehta T."/>
            <person name="Neiman D."/>
            <person name="Pearson M."/>
            <person name="Roberts A."/>
            <person name="Saif S."/>
            <person name="Shea T."/>
            <person name="Shenoy N."/>
            <person name="Sisk P."/>
            <person name="Stolte C."/>
            <person name="Sykes S."/>
            <person name="White J."/>
            <person name="Yandava C."/>
            <person name="Burger G."/>
            <person name="Gray M.W."/>
            <person name="Holland P.W.H."/>
            <person name="King N."/>
            <person name="Lang F.B.F."/>
            <person name="Roger A.J."/>
            <person name="Ruiz-Trillo I."/>
            <person name="Haas B."/>
            <person name="Nusbaum C."/>
            <person name="Birren B."/>
        </authorList>
    </citation>
    <scope>NUCLEOTIDE SEQUENCE [LARGE SCALE GENOMIC DNA]</scope>
    <source>
        <strain evidence="2 3">JP610</strain>
    </source>
</reference>
<gene>
    <name evidence="2" type="ORF">SARC_03458</name>
</gene>
<sequence length="227" mass="25396">MSNLHLPTDRILDARHTVLCLVVDRSGSMASMMNQVHISINNYLDEQRRTNISDNLKTSVILITFDAMIETLWNGYNLDESRYVSAANVQPRDGTALYDAIAEGINRTVEFIQGLPKTPFKVVMFILTDGEENSSKQWSKNEIASQIKNLNRAPYNWEFYFAAANQDAIFSGLQLNIPYAQCITFAGQGGIQNAFGATGKAHTRMRRGQSKAYTNEEKTSAINSSEL</sequence>
<organism evidence="2 3">
    <name type="scientific">Sphaeroforma arctica JP610</name>
    <dbReference type="NCBI Taxonomy" id="667725"/>
    <lineage>
        <taxon>Eukaryota</taxon>
        <taxon>Ichthyosporea</taxon>
        <taxon>Ichthyophonida</taxon>
        <taxon>Sphaeroforma</taxon>
    </lineage>
</organism>
<keyword evidence="3" id="KW-1185">Reference proteome</keyword>
<dbReference type="GeneID" id="25903962"/>
<accession>A0A0L0G5I1</accession>
<evidence type="ECO:0000313" key="2">
    <source>
        <dbReference type="EMBL" id="KNC84297.1"/>
    </source>
</evidence>
<evidence type="ECO:0000256" key="1">
    <source>
        <dbReference type="SAM" id="MobiDB-lite"/>
    </source>
</evidence>
<dbReference type="OrthoDB" id="6495157at2759"/>
<dbReference type="Gene3D" id="3.40.50.410">
    <property type="entry name" value="von Willebrand factor, type A domain"/>
    <property type="match status" value="1"/>
</dbReference>
<dbReference type="AlphaFoldDB" id="A0A0L0G5I1"/>
<dbReference type="RefSeq" id="XP_014158199.1">
    <property type="nucleotide sequence ID" value="XM_014302724.1"/>
</dbReference>
<dbReference type="SUPFAM" id="SSF53300">
    <property type="entry name" value="vWA-like"/>
    <property type="match status" value="1"/>
</dbReference>
<dbReference type="EMBL" id="KQ241773">
    <property type="protein sequence ID" value="KNC84297.1"/>
    <property type="molecule type" value="Genomic_DNA"/>
</dbReference>
<name>A0A0L0G5I1_9EUKA</name>
<feature type="region of interest" description="Disordered" evidence="1">
    <location>
        <begin position="205"/>
        <end position="227"/>
    </location>
</feature>
<dbReference type="eggNOG" id="ENOG502SZ6S">
    <property type="taxonomic scope" value="Eukaryota"/>
</dbReference>
<evidence type="ECO:0000313" key="3">
    <source>
        <dbReference type="Proteomes" id="UP000054560"/>
    </source>
</evidence>
<protein>
    <submittedName>
        <fullName evidence="2">Uncharacterized protein</fullName>
    </submittedName>
</protein>
<dbReference type="CDD" id="cd00198">
    <property type="entry name" value="vWFA"/>
    <property type="match status" value="1"/>
</dbReference>
<dbReference type="Proteomes" id="UP000054560">
    <property type="component" value="Unassembled WGS sequence"/>
</dbReference>